<dbReference type="SUPFAM" id="SSF52047">
    <property type="entry name" value="RNI-like"/>
    <property type="match status" value="1"/>
</dbReference>
<dbReference type="PANTHER" id="PTHR20872">
    <property type="match status" value="1"/>
</dbReference>
<reference evidence="7 8" key="1">
    <citation type="journal article" date="2018" name="Nat. Ecol. Evol.">
        <title>Shark genomes provide insights into elasmobranch evolution and the origin of vertebrates.</title>
        <authorList>
            <person name="Hara Y"/>
            <person name="Yamaguchi K"/>
            <person name="Onimaru K"/>
            <person name="Kadota M"/>
            <person name="Koyanagi M"/>
            <person name="Keeley SD"/>
            <person name="Tatsumi K"/>
            <person name="Tanaka K"/>
            <person name="Motone F"/>
            <person name="Kageyama Y"/>
            <person name="Nozu R"/>
            <person name="Adachi N"/>
            <person name="Nishimura O"/>
            <person name="Nakagawa R"/>
            <person name="Tanegashima C"/>
            <person name="Kiyatake I"/>
            <person name="Matsumoto R"/>
            <person name="Murakumo K"/>
            <person name="Nishida K"/>
            <person name="Terakita A"/>
            <person name="Kuratani S"/>
            <person name="Sato K"/>
            <person name="Hyodo S Kuraku.S."/>
        </authorList>
    </citation>
    <scope>NUCLEOTIDE SEQUENCE [LARGE SCALE GENOMIC DNA]</scope>
</reference>
<evidence type="ECO:0000256" key="5">
    <source>
        <dbReference type="ARBA" id="ARBA00077971"/>
    </source>
</evidence>
<dbReference type="Gene3D" id="3.80.10.10">
    <property type="entry name" value="Ribonuclease Inhibitor"/>
    <property type="match status" value="1"/>
</dbReference>
<dbReference type="SUPFAM" id="SSF81383">
    <property type="entry name" value="F-box domain"/>
    <property type="match status" value="1"/>
</dbReference>
<evidence type="ECO:0000256" key="3">
    <source>
        <dbReference type="ARBA" id="ARBA00062469"/>
    </source>
</evidence>
<accession>A0A401S7W1</accession>
<dbReference type="InterPro" id="IPR001810">
    <property type="entry name" value="F-box_dom"/>
</dbReference>
<sequence>MEIPEEVLALIFSYLLVCERHSASQVCRKWAEAVTSPAVWYYTVVRCDSGAENDQNVRACHRFQCHIKYLKILCNQSLEANRKNFIQILHNLSESATDLLGLSVVCIGENPYFYSGQDLLQSVKSVFKAASYLHLRHIDLREMPFTLDDGIVQIVTSRSPSLESLFINNKTLVCKVTSETLQEALRSCPNLSALGLFYASLTENVVAELLNAKRPPFKLLQLHCERMDKYNPTISADVWQALTERYPTLSVDIELDHTVPAKKIPQILQPTIPVASLELSTFTFMVEQVNFISQNYHNTLKRIVLQTTSSDELNRALMRLASCCLSLEEIHCYCVVSVDVVQAFVLHCPRLCKYTLKTSKEPHPWLPAILR</sequence>
<feature type="domain" description="F-box" evidence="6">
    <location>
        <begin position="1"/>
        <end position="43"/>
    </location>
</feature>
<dbReference type="InterPro" id="IPR032675">
    <property type="entry name" value="LRR_dom_sf"/>
</dbReference>
<comment type="function">
    <text evidence="1">Substrate-recognition component of the SCF (SKP1-CUL1-F-box protein)-type E3 ubiquitin ligase complex.</text>
</comment>
<dbReference type="FunFam" id="1.20.1280.50:FF:000005">
    <property type="entry name" value="F-box/LRR-repeat protein 3 isoform X1"/>
    <property type="match status" value="1"/>
</dbReference>
<evidence type="ECO:0000313" key="8">
    <source>
        <dbReference type="Proteomes" id="UP000287033"/>
    </source>
</evidence>
<gene>
    <name evidence="7" type="ORF">chiPu_0004883</name>
</gene>
<dbReference type="AlphaFoldDB" id="A0A401S7W1"/>
<protein>
    <recommendedName>
        <fullName evidence="4">F-box/LRR-repeat protein 8</fullName>
    </recommendedName>
    <alternativeName>
        <fullName evidence="5">F-box and leucine-rich repeat protein 8</fullName>
    </alternativeName>
</protein>
<evidence type="ECO:0000256" key="1">
    <source>
        <dbReference type="ARBA" id="ARBA00003437"/>
    </source>
</evidence>
<proteinExistence type="predicted"/>
<keyword evidence="2" id="KW-0833">Ubl conjugation pathway</keyword>
<dbReference type="STRING" id="137246.A0A401S7W1"/>
<dbReference type="Proteomes" id="UP000287033">
    <property type="component" value="Unassembled WGS sequence"/>
</dbReference>
<dbReference type="OMA" id="SCDCERE"/>
<dbReference type="EMBL" id="BEZZ01000124">
    <property type="protein sequence ID" value="GCC26466.1"/>
    <property type="molecule type" value="Genomic_DNA"/>
</dbReference>
<name>A0A401S7W1_CHIPU</name>
<dbReference type="PROSITE" id="PS50181">
    <property type="entry name" value="FBOX"/>
    <property type="match status" value="1"/>
</dbReference>
<dbReference type="PANTHER" id="PTHR20872:SF1">
    <property type="entry name" value="F-BOX DOMAIN-CONTAINING PROTEIN"/>
    <property type="match status" value="1"/>
</dbReference>
<evidence type="ECO:0000259" key="6">
    <source>
        <dbReference type="PROSITE" id="PS50181"/>
    </source>
</evidence>
<evidence type="ECO:0000313" key="7">
    <source>
        <dbReference type="EMBL" id="GCC26466.1"/>
    </source>
</evidence>
<comment type="subunit">
    <text evidence="3">Directly interacts with SKP1 and CUL1.</text>
</comment>
<dbReference type="Pfam" id="PF12937">
    <property type="entry name" value="F-box-like"/>
    <property type="match status" value="1"/>
</dbReference>
<keyword evidence="8" id="KW-1185">Reference proteome</keyword>
<dbReference type="Gene3D" id="1.20.1280.50">
    <property type="match status" value="1"/>
</dbReference>
<dbReference type="OrthoDB" id="3219396at2759"/>
<dbReference type="InterPro" id="IPR036047">
    <property type="entry name" value="F-box-like_dom_sf"/>
</dbReference>
<dbReference type="FunFam" id="3.80.10.10:FF:000260">
    <property type="entry name" value="F-box/LRR-repeat protein 8"/>
    <property type="match status" value="1"/>
</dbReference>
<comment type="caution">
    <text evidence="7">The sequence shown here is derived from an EMBL/GenBank/DDBJ whole genome shotgun (WGS) entry which is preliminary data.</text>
</comment>
<dbReference type="SMART" id="SM00256">
    <property type="entry name" value="FBOX"/>
    <property type="match status" value="1"/>
</dbReference>
<evidence type="ECO:0000256" key="2">
    <source>
        <dbReference type="ARBA" id="ARBA00022786"/>
    </source>
</evidence>
<evidence type="ECO:0000256" key="4">
    <source>
        <dbReference type="ARBA" id="ARBA00070268"/>
    </source>
</evidence>
<organism evidence="7 8">
    <name type="scientific">Chiloscyllium punctatum</name>
    <name type="common">Brownbanded bambooshark</name>
    <name type="synonym">Hemiscyllium punctatum</name>
    <dbReference type="NCBI Taxonomy" id="137246"/>
    <lineage>
        <taxon>Eukaryota</taxon>
        <taxon>Metazoa</taxon>
        <taxon>Chordata</taxon>
        <taxon>Craniata</taxon>
        <taxon>Vertebrata</taxon>
        <taxon>Chondrichthyes</taxon>
        <taxon>Elasmobranchii</taxon>
        <taxon>Galeomorphii</taxon>
        <taxon>Galeoidea</taxon>
        <taxon>Orectolobiformes</taxon>
        <taxon>Hemiscylliidae</taxon>
        <taxon>Chiloscyllium</taxon>
    </lineage>
</organism>